<comment type="caution">
    <text evidence="1">The sequence shown here is derived from an EMBL/GenBank/DDBJ whole genome shotgun (WGS) entry which is preliminary data.</text>
</comment>
<proteinExistence type="predicted"/>
<name>A0A923NLA7_WEICO</name>
<gene>
    <name evidence="1" type="ORF">H7R52_18740</name>
</gene>
<organism evidence="1 2">
    <name type="scientific">Weissella confusa</name>
    <name type="common">Lactobacillus confusus</name>
    <dbReference type="NCBI Taxonomy" id="1583"/>
    <lineage>
        <taxon>Bacteria</taxon>
        <taxon>Bacillati</taxon>
        <taxon>Bacillota</taxon>
        <taxon>Bacilli</taxon>
        <taxon>Lactobacillales</taxon>
        <taxon>Lactobacillaceae</taxon>
        <taxon>Weissella</taxon>
    </lineage>
</organism>
<accession>A0A923NLA7</accession>
<protein>
    <submittedName>
        <fullName evidence="1">Uncharacterized protein</fullName>
    </submittedName>
</protein>
<dbReference type="Proteomes" id="UP000650485">
    <property type="component" value="Unassembled WGS sequence"/>
</dbReference>
<evidence type="ECO:0000313" key="2">
    <source>
        <dbReference type="Proteomes" id="UP000650485"/>
    </source>
</evidence>
<reference evidence="1" key="1">
    <citation type="submission" date="2020-08" db="EMBL/GenBank/DDBJ databases">
        <title>Complete genome sequence of Weissella confusa strain FS54 provides insights into metabolic potential.</title>
        <authorList>
            <person name="Fhoula I."/>
            <person name="Najjari A."/>
            <person name="Lekired A."/>
            <person name="Bessrour-Aouam N."/>
            <person name="Jaballah S."/>
            <person name="Klibi N."/>
            <person name="Ouzari H.-I."/>
        </authorList>
    </citation>
    <scope>NUCLEOTIDE SEQUENCE</scope>
    <source>
        <strain evidence="1">FS54</strain>
    </source>
</reference>
<sequence length="124" mass="13807">MELEVSNDRTLPGTELLVDTIKDTFGTVANTFGISFGKTKNEEKAKPELVLTNLNLILCSKGLFGNKKGVTYYPLNRIKVYNDSAQVIETTKGNQPVMEVMFIDGQEAFGFQRQPFSGYLGFLD</sequence>
<dbReference type="EMBL" id="JACSZT010000022">
    <property type="protein sequence ID" value="MBC6499802.1"/>
    <property type="molecule type" value="Genomic_DNA"/>
</dbReference>
<dbReference type="AlphaFoldDB" id="A0A923NLA7"/>
<evidence type="ECO:0000313" key="1">
    <source>
        <dbReference type="EMBL" id="MBC6499802.1"/>
    </source>
</evidence>